<dbReference type="FunFam" id="1.10.510.10:FF:000175">
    <property type="entry name" value="Myosin light chain kinase, smooth muscle"/>
    <property type="match status" value="1"/>
</dbReference>
<evidence type="ECO:0000313" key="10">
    <source>
        <dbReference type="EMBL" id="JAS41654.1"/>
    </source>
</evidence>
<evidence type="ECO:0000256" key="5">
    <source>
        <dbReference type="ARBA" id="ARBA00022840"/>
    </source>
</evidence>
<evidence type="ECO:0000256" key="1">
    <source>
        <dbReference type="ARBA" id="ARBA00022527"/>
    </source>
</evidence>
<keyword evidence="3 6" id="KW-0547">Nucleotide-binding</keyword>
<dbReference type="InterPro" id="IPR011009">
    <property type="entry name" value="Kinase-like_dom_sf"/>
</dbReference>
<dbReference type="InterPro" id="IPR017441">
    <property type="entry name" value="Protein_kinase_ATP_BS"/>
</dbReference>
<dbReference type="Pfam" id="PF00069">
    <property type="entry name" value="Pkinase"/>
    <property type="match status" value="1"/>
</dbReference>
<keyword evidence="1 7" id="KW-0723">Serine/threonine-protein kinase</keyword>
<evidence type="ECO:0000256" key="2">
    <source>
        <dbReference type="ARBA" id="ARBA00022679"/>
    </source>
</evidence>
<dbReference type="Gene3D" id="1.10.510.10">
    <property type="entry name" value="Transferase(Phosphotransferase) domain 1"/>
    <property type="match status" value="1"/>
</dbReference>
<reference evidence="10" key="1">
    <citation type="submission" date="2015-11" db="EMBL/GenBank/DDBJ databases">
        <title>De novo transcriptome assembly of four potential Pierce s Disease insect vectors from Arizona vineyards.</title>
        <authorList>
            <person name="Tassone E.E."/>
        </authorList>
    </citation>
    <scope>NUCLEOTIDE SEQUENCE</scope>
</reference>
<dbReference type="AlphaFoldDB" id="A0A1B6EUH8"/>
<gene>
    <name evidence="10" type="ORF">g.10725</name>
</gene>
<dbReference type="PANTHER" id="PTHR24342:SF20">
    <property type="entry name" value="MYOSIN LIGHT CHAIN KINASE, SMOOTH MUSCLE"/>
    <property type="match status" value="1"/>
</dbReference>
<keyword evidence="2" id="KW-0808">Transferase</keyword>
<evidence type="ECO:0000256" key="6">
    <source>
        <dbReference type="PROSITE-ProRule" id="PRU10141"/>
    </source>
</evidence>
<feature type="domain" description="Protein kinase" evidence="9">
    <location>
        <begin position="36"/>
        <end position="291"/>
    </location>
</feature>
<dbReference type="GO" id="GO:0043065">
    <property type="term" value="P:positive regulation of apoptotic process"/>
    <property type="evidence" value="ECO:0007669"/>
    <property type="project" value="TreeGrafter"/>
</dbReference>
<evidence type="ECO:0000256" key="8">
    <source>
        <dbReference type="SAM" id="MobiDB-lite"/>
    </source>
</evidence>
<evidence type="ECO:0000256" key="7">
    <source>
        <dbReference type="RuleBase" id="RU000304"/>
    </source>
</evidence>
<dbReference type="GO" id="GO:0035556">
    <property type="term" value="P:intracellular signal transduction"/>
    <property type="evidence" value="ECO:0007669"/>
    <property type="project" value="TreeGrafter"/>
</dbReference>
<evidence type="ECO:0000259" key="9">
    <source>
        <dbReference type="PROSITE" id="PS50011"/>
    </source>
</evidence>
<dbReference type="PANTHER" id="PTHR24342">
    <property type="entry name" value="SERINE/THREONINE-PROTEIN KINASE 17"/>
    <property type="match status" value="1"/>
</dbReference>
<dbReference type="SUPFAM" id="SSF56112">
    <property type="entry name" value="Protein kinase-like (PK-like)"/>
    <property type="match status" value="1"/>
</dbReference>
<dbReference type="InterPro" id="IPR008271">
    <property type="entry name" value="Ser/Thr_kinase_AS"/>
</dbReference>
<keyword evidence="5 6" id="KW-0067">ATP-binding</keyword>
<sequence length="344" mass="39628">MDSSNRELREEEEEEEELENYSQVGLEPGEQFQERYFVQEELGKGRYGVVHKVTDQQSGIIAAAKFVRCVKKQDRAKVQEEINIMNCLRHSKLLQLIAAFENPKEIVMIMEYISGGELFERIVAEDFMLTERDCVLFMRQICEGVSYMHKSCIVHLDLKPENIMCHKSSSHKIKIVDFGLARRLQTNIPVRVMYGTPEFVPPEIINYDPIGVTSDMWSVGVICYVLLSGLSPFMGDTDAETFVNITRVDFDFDDEMFDAISEDAKEFISSLLVKRKEERLTADECLRHRWLTHYDTTVGCVKLSTDKLKKFIIRRKWQKTKNAIVAVGRMTTLSETGHHSSDSS</sequence>
<dbReference type="PROSITE" id="PS00107">
    <property type="entry name" value="PROTEIN_KINASE_ATP"/>
    <property type="match status" value="1"/>
</dbReference>
<evidence type="ECO:0000256" key="4">
    <source>
        <dbReference type="ARBA" id="ARBA00022777"/>
    </source>
</evidence>
<dbReference type="PROSITE" id="PS50011">
    <property type="entry name" value="PROTEIN_KINASE_DOM"/>
    <property type="match status" value="1"/>
</dbReference>
<feature type="compositionally biased region" description="Acidic residues" evidence="8">
    <location>
        <begin position="10"/>
        <end position="19"/>
    </location>
</feature>
<organism evidence="10">
    <name type="scientific">Cuerna arida</name>
    <dbReference type="NCBI Taxonomy" id="1464854"/>
    <lineage>
        <taxon>Eukaryota</taxon>
        <taxon>Metazoa</taxon>
        <taxon>Ecdysozoa</taxon>
        <taxon>Arthropoda</taxon>
        <taxon>Hexapoda</taxon>
        <taxon>Insecta</taxon>
        <taxon>Pterygota</taxon>
        <taxon>Neoptera</taxon>
        <taxon>Paraneoptera</taxon>
        <taxon>Hemiptera</taxon>
        <taxon>Auchenorrhyncha</taxon>
        <taxon>Membracoidea</taxon>
        <taxon>Cicadellidae</taxon>
        <taxon>Cicadellinae</taxon>
        <taxon>Proconiini</taxon>
        <taxon>Cuerna</taxon>
    </lineage>
</organism>
<dbReference type="Gene3D" id="3.30.200.20">
    <property type="entry name" value="Phosphorylase Kinase, domain 1"/>
    <property type="match status" value="1"/>
</dbReference>
<protein>
    <recommendedName>
        <fullName evidence="9">Protein kinase domain-containing protein</fullName>
    </recommendedName>
</protein>
<evidence type="ECO:0000256" key="3">
    <source>
        <dbReference type="ARBA" id="ARBA00022741"/>
    </source>
</evidence>
<dbReference type="GO" id="GO:0004674">
    <property type="term" value="F:protein serine/threonine kinase activity"/>
    <property type="evidence" value="ECO:0007669"/>
    <property type="project" value="UniProtKB-KW"/>
</dbReference>
<name>A0A1B6EUH8_9HEMI</name>
<dbReference type="EMBL" id="GECZ01028115">
    <property type="protein sequence ID" value="JAS41654.1"/>
    <property type="molecule type" value="Transcribed_RNA"/>
</dbReference>
<dbReference type="PROSITE" id="PS00108">
    <property type="entry name" value="PROTEIN_KINASE_ST"/>
    <property type="match status" value="1"/>
</dbReference>
<comment type="similarity">
    <text evidence="7">Belongs to the protein kinase superfamily.</text>
</comment>
<dbReference type="GO" id="GO:0005634">
    <property type="term" value="C:nucleus"/>
    <property type="evidence" value="ECO:0007669"/>
    <property type="project" value="TreeGrafter"/>
</dbReference>
<feature type="binding site" evidence="6">
    <location>
        <position position="72"/>
    </location>
    <ligand>
        <name>ATP</name>
        <dbReference type="ChEBI" id="CHEBI:30616"/>
    </ligand>
</feature>
<feature type="region of interest" description="Disordered" evidence="8">
    <location>
        <begin position="1"/>
        <end position="24"/>
    </location>
</feature>
<dbReference type="SMART" id="SM00220">
    <property type="entry name" value="S_TKc"/>
    <property type="match status" value="1"/>
</dbReference>
<accession>A0A1B6EUH8</accession>
<keyword evidence="4" id="KW-0418">Kinase</keyword>
<proteinExistence type="inferred from homology"/>
<dbReference type="GO" id="GO:0005524">
    <property type="term" value="F:ATP binding"/>
    <property type="evidence" value="ECO:0007669"/>
    <property type="project" value="UniProtKB-UniRule"/>
</dbReference>
<dbReference type="InterPro" id="IPR000719">
    <property type="entry name" value="Prot_kinase_dom"/>
</dbReference>